<gene>
    <name evidence="1" type="ORF">F4820DRAFT_442456</name>
</gene>
<proteinExistence type="predicted"/>
<dbReference type="Proteomes" id="UP001497700">
    <property type="component" value="Unassembled WGS sequence"/>
</dbReference>
<reference evidence="1 2" key="1">
    <citation type="journal article" date="2022" name="New Phytol.">
        <title>Ecological generalism drives hyperdiversity of secondary metabolite gene clusters in xylarialean endophytes.</title>
        <authorList>
            <person name="Franco M.E.E."/>
            <person name="Wisecaver J.H."/>
            <person name="Arnold A.E."/>
            <person name="Ju Y.M."/>
            <person name="Slot J.C."/>
            <person name="Ahrendt S."/>
            <person name="Moore L.P."/>
            <person name="Eastman K.E."/>
            <person name="Scott K."/>
            <person name="Konkel Z."/>
            <person name="Mondo S.J."/>
            <person name="Kuo A."/>
            <person name="Hayes R.D."/>
            <person name="Haridas S."/>
            <person name="Andreopoulos B."/>
            <person name="Riley R."/>
            <person name="LaButti K."/>
            <person name="Pangilinan J."/>
            <person name="Lipzen A."/>
            <person name="Amirebrahimi M."/>
            <person name="Yan J."/>
            <person name="Adam C."/>
            <person name="Keymanesh K."/>
            <person name="Ng V."/>
            <person name="Louie K."/>
            <person name="Northen T."/>
            <person name="Drula E."/>
            <person name="Henrissat B."/>
            <person name="Hsieh H.M."/>
            <person name="Youens-Clark K."/>
            <person name="Lutzoni F."/>
            <person name="Miadlikowska J."/>
            <person name="Eastwood D.C."/>
            <person name="Hamelin R.C."/>
            <person name="Grigoriev I.V."/>
            <person name="U'Ren J.M."/>
        </authorList>
    </citation>
    <scope>NUCLEOTIDE SEQUENCE [LARGE SCALE GENOMIC DNA]</scope>
    <source>
        <strain evidence="1 2">CBS 119005</strain>
    </source>
</reference>
<evidence type="ECO:0000313" key="2">
    <source>
        <dbReference type="Proteomes" id="UP001497700"/>
    </source>
</evidence>
<organism evidence="1 2">
    <name type="scientific">Hypoxylon rubiginosum</name>
    <dbReference type="NCBI Taxonomy" id="110542"/>
    <lineage>
        <taxon>Eukaryota</taxon>
        <taxon>Fungi</taxon>
        <taxon>Dikarya</taxon>
        <taxon>Ascomycota</taxon>
        <taxon>Pezizomycotina</taxon>
        <taxon>Sordariomycetes</taxon>
        <taxon>Xylariomycetidae</taxon>
        <taxon>Xylariales</taxon>
        <taxon>Hypoxylaceae</taxon>
        <taxon>Hypoxylon</taxon>
    </lineage>
</organism>
<accession>A0ACB9ZGZ3</accession>
<sequence length="293" mass="33129">MSETFTLSSFNPYLVLGTSQDADMSWIKHRHRMLSKWYHPDKSANYYVLGRTKFLGPLNDDKYARVQEAFRILSDEELRAQYDAAAGDERYREEGYVSSEYEEEEEIEEGEEEEGEGEEKKEEEDGEADPRAEEAQSDCDDNNKQRPTSKTNESAAIKFRDRAWVAMALEEASESLTGARSTYGDIRERVLRFAQGSEKTIGALRGVADAIAFSNLQLVTLRGQAEGLGRGKWRRDTGQVRIVLAAVCRAVARVDALNAKLAALECTVRALEASDDGDEERWLKVLFRTQAFE</sequence>
<evidence type="ECO:0000313" key="1">
    <source>
        <dbReference type="EMBL" id="KAI4871027.1"/>
    </source>
</evidence>
<protein>
    <submittedName>
        <fullName evidence="1">Uncharacterized protein</fullName>
    </submittedName>
</protein>
<dbReference type="EMBL" id="MU393421">
    <property type="protein sequence ID" value="KAI4871027.1"/>
    <property type="molecule type" value="Genomic_DNA"/>
</dbReference>
<keyword evidence="2" id="KW-1185">Reference proteome</keyword>
<comment type="caution">
    <text evidence="1">The sequence shown here is derived from an EMBL/GenBank/DDBJ whole genome shotgun (WGS) entry which is preliminary data.</text>
</comment>
<name>A0ACB9ZGZ3_9PEZI</name>